<keyword evidence="6" id="KW-1185">Reference proteome</keyword>
<keyword evidence="4" id="KW-0694">RNA-binding</keyword>
<dbReference type="Proteomes" id="UP001158576">
    <property type="component" value="Chromosome PAR"/>
</dbReference>
<dbReference type="Gene3D" id="3.40.50.150">
    <property type="entry name" value="Vaccinia Virus protein VP39"/>
    <property type="match status" value="1"/>
</dbReference>
<dbReference type="EMBL" id="OU015568">
    <property type="protein sequence ID" value="CAG5087646.1"/>
    <property type="molecule type" value="Genomic_DNA"/>
</dbReference>
<dbReference type="InterPro" id="IPR029063">
    <property type="entry name" value="SAM-dependent_MTases_sf"/>
</dbReference>
<organism evidence="5 6">
    <name type="scientific">Oikopleura dioica</name>
    <name type="common">Tunicate</name>
    <dbReference type="NCBI Taxonomy" id="34765"/>
    <lineage>
        <taxon>Eukaryota</taxon>
        <taxon>Metazoa</taxon>
        <taxon>Chordata</taxon>
        <taxon>Tunicata</taxon>
        <taxon>Appendicularia</taxon>
        <taxon>Copelata</taxon>
        <taxon>Oikopleuridae</taxon>
        <taxon>Oikopleura</taxon>
    </lineage>
</organism>
<keyword evidence="2" id="KW-0808">Transferase</keyword>
<evidence type="ECO:0000256" key="3">
    <source>
        <dbReference type="ARBA" id="ARBA00022691"/>
    </source>
</evidence>
<name>A0ABN7RWV2_OIKDI</name>
<evidence type="ECO:0000256" key="1">
    <source>
        <dbReference type="ARBA" id="ARBA00022603"/>
    </source>
</evidence>
<accession>A0ABN7RWV2</accession>
<keyword evidence="3" id="KW-0949">S-adenosyl-L-methionine</keyword>
<dbReference type="SUPFAM" id="SSF53335">
    <property type="entry name" value="S-adenosyl-L-methionine-dependent methyltransferases"/>
    <property type="match status" value="1"/>
</dbReference>
<dbReference type="InterPro" id="IPR001737">
    <property type="entry name" value="KsgA/Erm"/>
</dbReference>
<evidence type="ECO:0000313" key="6">
    <source>
        <dbReference type="Proteomes" id="UP001158576"/>
    </source>
</evidence>
<protein>
    <submittedName>
        <fullName evidence="5">Oidioi.mRNA.OKI2018_I69.PAR.g11593.t1.cds</fullName>
    </submittedName>
</protein>
<reference evidence="5 6" key="1">
    <citation type="submission" date="2021-04" db="EMBL/GenBank/DDBJ databases">
        <authorList>
            <person name="Bliznina A."/>
        </authorList>
    </citation>
    <scope>NUCLEOTIDE SEQUENCE [LARGE SCALE GENOMIC DNA]</scope>
</reference>
<keyword evidence="1" id="KW-0489">Methyltransferase</keyword>
<sequence>MSRQARERGPSVFITIPTVPKETPDSPFLKALKKELKNCSDSTFMDNSYKPFKNDKDPTKLNWECPCVDNLPYGPCGPLWRNYMIQKEVEGKSNEETYPAYTAWWEKNSSKLANSPFFKKGEEHQFDRTTSAEKQFVLQSKSIRFERFKDAASPEKEYEIYSRGGEKSPLATKNMPNWKKYKNWTEAAEDVTFRNLPANVSQHDIMRHHGVKHRKHLNTRYMFDKTMLSKLSNAFPSKYIRDKHVIELYPGFGLLSLRFLRKEPLSYTFVEPDKRVVKSLLNIAQSSRDNGIGVRIVRTEPLDHRLDQLHFNKNRRGLLYDADWDSEPDTVVISNTPFWATNMLLLKLVEDVWNREGLFRAGRVPIFMNFHLPVGCDLLGKTSFYGKLVDNFFEAKEIQPVYGSFYTPKMAEGTIWIQLTPRREFLLNESPEQIGRIIDAIFSSYKDKKNMSHPMARTKERVAQRLQNLQELVRPELKSDEFYGDEYHLLDDDRKSEVMEEIALQILNDANISPGKSLATLNFKDIKKLLEVLKNYKRHEDSLEDHLIPSNEKEFLSSSLEFLAEMTKSSEDGRLNQKAIKRLTQLVKMGQAEESKRNIIEHFKSRIEETEGVPEDLQKKLDLLELTKDEEKLDEIISDFLKSGGMSLLDSDDFKEENISSLSTHNWEEGENRSLKQAHRLMKEKYKTRFLTSKPQKRGFKRSKESLAKRF</sequence>
<evidence type="ECO:0000256" key="4">
    <source>
        <dbReference type="ARBA" id="ARBA00022884"/>
    </source>
</evidence>
<evidence type="ECO:0000313" key="5">
    <source>
        <dbReference type="EMBL" id="CAG5087646.1"/>
    </source>
</evidence>
<dbReference type="PANTHER" id="PTHR11727">
    <property type="entry name" value="DIMETHYLADENOSINE TRANSFERASE"/>
    <property type="match status" value="1"/>
</dbReference>
<evidence type="ECO:0000256" key="2">
    <source>
        <dbReference type="ARBA" id="ARBA00022679"/>
    </source>
</evidence>
<gene>
    <name evidence="5" type="ORF">OKIOD_LOCUS3151</name>
</gene>
<dbReference type="PANTHER" id="PTHR11727:SF17">
    <property type="entry name" value="DIMETHYLADENOSINE TRANSFERASE 1, MITOCHONDRIAL"/>
    <property type="match status" value="1"/>
</dbReference>
<proteinExistence type="predicted"/>